<dbReference type="AlphaFoldDB" id="A0A937XAI1"/>
<organism evidence="1 2">
    <name type="scientific">Eiseniibacteriota bacterium</name>
    <dbReference type="NCBI Taxonomy" id="2212470"/>
    <lineage>
        <taxon>Bacteria</taxon>
        <taxon>Candidatus Eiseniibacteriota</taxon>
    </lineage>
</organism>
<reference evidence="1" key="1">
    <citation type="submission" date="2019-03" db="EMBL/GenBank/DDBJ databases">
        <title>Lake Tanganyika Metagenome-Assembled Genomes (MAGs).</title>
        <authorList>
            <person name="Tran P."/>
        </authorList>
    </citation>
    <scope>NUCLEOTIDE SEQUENCE</scope>
    <source>
        <strain evidence="1">M_DeepCast_400m_m2_100</strain>
    </source>
</reference>
<dbReference type="Proteomes" id="UP000748308">
    <property type="component" value="Unassembled WGS sequence"/>
</dbReference>
<sequence length="430" mass="45357">MGLSLPGRPVGRLLGVFLLALAAAACSEKHELLTWRDAPRGLLGEIDSLAADTLVVAESFSRVDVPTGAAGYFLAGVVDRAGGSVTAKAFLRWDLTQLPSGTIVAAHMEMHLSGVDEPEADGTGRYAVRIFEVLESWSEESLNALGPPAVDAGVPWGEATIDTTGLAAAGRVLLQPNLFAGTDPMTGLLALARRWQAADSLNHGLMLRPRSDSERAWLRFFSSEGQPSGSSAALSTPLLVLEIQGDETSTISLEAVADAYAIDVEGDPIALPEGALLVSSGLVHHAMLRLELPPPLAPAPAGRTAAYAILRGLLTLRLDTASEWRLREGESMTVSLFDADVDWGQADPWPNAALHELLDRVTVAAGDTTVAFAVGPHLQGLLEGNRRTLVLQSDSATDRLRSLVLQGAGAEASRPRIEIGFAPRLDRLGG</sequence>
<accession>A0A937XAI1</accession>
<name>A0A937XAI1_UNCEI</name>
<evidence type="ECO:0000313" key="1">
    <source>
        <dbReference type="EMBL" id="MBM3318250.1"/>
    </source>
</evidence>
<proteinExistence type="predicted"/>
<dbReference type="NCBIfam" id="NF033679">
    <property type="entry name" value="DNRLRE_dom"/>
    <property type="match status" value="1"/>
</dbReference>
<dbReference type="EMBL" id="VGIY01000302">
    <property type="protein sequence ID" value="MBM3318250.1"/>
    <property type="molecule type" value="Genomic_DNA"/>
</dbReference>
<protein>
    <submittedName>
        <fullName evidence="1">DNRLRE domain-containing protein</fullName>
    </submittedName>
</protein>
<gene>
    <name evidence="1" type="ORF">FJY75_10420</name>
</gene>
<comment type="caution">
    <text evidence="1">The sequence shown here is derived from an EMBL/GenBank/DDBJ whole genome shotgun (WGS) entry which is preliminary data.</text>
</comment>
<evidence type="ECO:0000313" key="2">
    <source>
        <dbReference type="Proteomes" id="UP000748308"/>
    </source>
</evidence>